<evidence type="ECO:0000313" key="3">
    <source>
        <dbReference type="Proteomes" id="UP001595923"/>
    </source>
</evidence>
<feature type="transmembrane region" description="Helical" evidence="1">
    <location>
        <begin position="76"/>
        <end position="96"/>
    </location>
</feature>
<dbReference type="Proteomes" id="UP001595923">
    <property type="component" value="Unassembled WGS sequence"/>
</dbReference>
<feature type="transmembrane region" description="Helical" evidence="1">
    <location>
        <begin position="45"/>
        <end position="64"/>
    </location>
</feature>
<accession>A0ABV9DPU1</accession>
<keyword evidence="1" id="KW-0472">Membrane</keyword>
<feature type="transmembrane region" description="Helical" evidence="1">
    <location>
        <begin position="102"/>
        <end position="121"/>
    </location>
</feature>
<organism evidence="2 3">
    <name type="scientific">Nocardiopsis mangrovi</name>
    <dbReference type="NCBI Taxonomy" id="1179818"/>
    <lineage>
        <taxon>Bacteria</taxon>
        <taxon>Bacillati</taxon>
        <taxon>Actinomycetota</taxon>
        <taxon>Actinomycetes</taxon>
        <taxon>Streptosporangiales</taxon>
        <taxon>Nocardiopsidaceae</taxon>
        <taxon>Nocardiopsis</taxon>
    </lineage>
</organism>
<comment type="caution">
    <text evidence="2">The sequence shown here is derived from an EMBL/GenBank/DDBJ whole genome shotgun (WGS) entry which is preliminary data.</text>
</comment>
<dbReference type="RefSeq" id="WP_378571058.1">
    <property type="nucleotide sequence ID" value="NZ_JBHSFQ010000002.1"/>
</dbReference>
<dbReference type="EMBL" id="JBHSFQ010000002">
    <property type="protein sequence ID" value="MFC4560687.1"/>
    <property type="molecule type" value="Genomic_DNA"/>
</dbReference>
<reference evidence="3" key="1">
    <citation type="journal article" date="2019" name="Int. J. Syst. Evol. Microbiol.">
        <title>The Global Catalogue of Microorganisms (GCM) 10K type strain sequencing project: providing services to taxonomists for standard genome sequencing and annotation.</title>
        <authorList>
            <consortium name="The Broad Institute Genomics Platform"/>
            <consortium name="The Broad Institute Genome Sequencing Center for Infectious Disease"/>
            <person name="Wu L."/>
            <person name="Ma J."/>
        </authorList>
    </citation>
    <scope>NUCLEOTIDE SEQUENCE [LARGE SCALE GENOMIC DNA]</scope>
    <source>
        <strain evidence="3">XZYJ18</strain>
    </source>
</reference>
<keyword evidence="1" id="KW-0812">Transmembrane</keyword>
<sequence>MVRTVLAPVVAAAVWLAGVVATPLASIGLATLEQLESTGGQIAWTSGPQLIVSFAMVLLAGLTYGGHRVAAPAGAAVVLALPAVQVIGVTVAGALGDASWQVVSARCAAGLVGAGAAWLLLVRMGRGARTAAGRF</sequence>
<keyword evidence="1" id="KW-1133">Transmembrane helix</keyword>
<evidence type="ECO:0000256" key="1">
    <source>
        <dbReference type="SAM" id="Phobius"/>
    </source>
</evidence>
<evidence type="ECO:0008006" key="4">
    <source>
        <dbReference type="Google" id="ProtNLM"/>
    </source>
</evidence>
<gene>
    <name evidence="2" type="ORF">ACFO4E_02325</name>
</gene>
<evidence type="ECO:0000313" key="2">
    <source>
        <dbReference type="EMBL" id="MFC4560687.1"/>
    </source>
</evidence>
<protein>
    <recommendedName>
        <fullName evidence="4">Integral membrane protein</fullName>
    </recommendedName>
</protein>
<name>A0ABV9DPU1_9ACTN</name>
<proteinExistence type="predicted"/>
<keyword evidence="3" id="KW-1185">Reference proteome</keyword>